<keyword evidence="3" id="KW-1185">Reference proteome</keyword>
<reference evidence="2" key="1">
    <citation type="journal article" date="2019" name="Environ. Microbiol.">
        <title>Fungal ecological strategies reflected in gene transcription - a case study of two litter decomposers.</title>
        <authorList>
            <person name="Barbi F."/>
            <person name="Kohler A."/>
            <person name="Barry K."/>
            <person name="Baskaran P."/>
            <person name="Daum C."/>
            <person name="Fauchery L."/>
            <person name="Ihrmark K."/>
            <person name="Kuo A."/>
            <person name="LaButti K."/>
            <person name="Lipzen A."/>
            <person name="Morin E."/>
            <person name="Grigoriev I.V."/>
            <person name="Henrissat B."/>
            <person name="Lindahl B."/>
            <person name="Martin F."/>
        </authorList>
    </citation>
    <scope>NUCLEOTIDE SEQUENCE</scope>
    <source>
        <strain evidence="2">JB14</strain>
    </source>
</reference>
<sequence length="140" mass="14943">MNMDSEVKGGDEFLSPTVSTAYSQFITQDVDFIVKNVGGAGSADDAGRVGGMGNHAWAGRVIDEGWHVRDNDEGRGGGAVDEGRGGGAIDEGEGTIFSWMSDQTVPMGPMDKICGIDLYSMVLTPRLGLFIHIWKFVEKA</sequence>
<organism evidence="2 3">
    <name type="scientific">Gymnopus androsaceus JB14</name>
    <dbReference type="NCBI Taxonomy" id="1447944"/>
    <lineage>
        <taxon>Eukaryota</taxon>
        <taxon>Fungi</taxon>
        <taxon>Dikarya</taxon>
        <taxon>Basidiomycota</taxon>
        <taxon>Agaricomycotina</taxon>
        <taxon>Agaricomycetes</taxon>
        <taxon>Agaricomycetidae</taxon>
        <taxon>Agaricales</taxon>
        <taxon>Marasmiineae</taxon>
        <taxon>Omphalotaceae</taxon>
        <taxon>Gymnopus</taxon>
    </lineage>
</organism>
<dbReference type="AlphaFoldDB" id="A0A6A4GDA5"/>
<accession>A0A6A4GDA5</accession>
<protein>
    <submittedName>
        <fullName evidence="2">Uncharacterized protein</fullName>
    </submittedName>
</protein>
<evidence type="ECO:0000256" key="1">
    <source>
        <dbReference type="SAM" id="MobiDB-lite"/>
    </source>
</evidence>
<evidence type="ECO:0000313" key="3">
    <source>
        <dbReference type="Proteomes" id="UP000799118"/>
    </source>
</evidence>
<evidence type="ECO:0000313" key="2">
    <source>
        <dbReference type="EMBL" id="KAE9383388.1"/>
    </source>
</evidence>
<name>A0A6A4GDA5_9AGAR</name>
<dbReference type="EMBL" id="ML770504">
    <property type="protein sequence ID" value="KAE9383388.1"/>
    <property type="molecule type" value="Genomic_DNA"/>
</dbReference>
<feature type="compositionally biased region" description="Gly residues" evidence="1">
    <location>
        <begin position="76"/>
        <end position="87"/>
    </location>
</feature>
<feature type="region of interest" description="Disordered" evidence="1">
    <location>
        <begin position="68"/>
        <end position="87"/>
    </location>
</feature>
<dbReference type="Proteomes" id="UP000799118">
    <property type="component" value="Unassembled WGS sequence"/>
</dbReference>
<gene>
    <name evidence="2" type="ORF">BT96DRAFT_951392</name>
</gene>
<proteinExistence type="predicted"/>